<proteinExistence type="predicted"/>
<comment type="caution">
    <text evidence="2">The sequence shown here is derived from an EMBL/GenBank/DDBJ whole genome shotgun (WGS) entry which is preliminary data.</text>
</comment>
<dbReference type="Proteomes" id="UP000605099">
    <property type="component" value="Unassembled WGS sequence"/>
</dbReference>
<evidence type="ECO:0000313" key="3">
    <source>
        <dbReference type="Proteomes" id="UP000605099"/>
    </source>
</evidence>
<dbReference type="RefSeq" id="WP_188823233.1">
    <property type="nucleotide sequence ID" value="NZ_BMLK01000034.1"/>
</dbReference>
<accession>A0ABQ2JYA0</accession>
<keyword evidence="3" id="KW-1185">Reference proteome</keyword>
<protein>
    <submittedName>
        <fullName evidence="2">Uncharacterized protein</fullName>
    </submittedName>
</protein>
<reference evidence="3" key="1">
    <citation type="journal article" date="2019" name="Int. J. Syst. Evol. Microbiol.">
        <title>The Global Catalogue of Microorganisms (GCM) 10K type strain sequencing project: providing services to taxonomists for standard genome sequencing and annotation.</title>
        <authorList>
            <consortium name="The Broad Institute Genomics Platform"/>
            <consortium name="The Broad Institute Genome Sequencing Center for Infectious Disease"/>
            <person name="Wu L."/>
            <person name="Ma J."/>
        </authorList>
    </citation>
    <scope>NUCLEOTIDE SEQUENCE [LARGE SCALE GENOMIC DNA]</scope>
    <source>
        <strain evidence="3">CGMCC 1.6784</strain>
    </source>
</reference>
<gene>
    <name evidence="2" type="ORF">GCM10011349_43150</name>
</gene>
<dbReference type="EMBL" id="BMLK01000034">
    <property type="protein sequence ID" value="GGN61010.1"/>
    <property type="molecule type" value="Genomic_DNA"/>
</dbReference>
<evidence type="ECO:0000256" key="1">
    <source>
        <dbReference type="SAM" id="MobiDB-lite"/>
    </source>
</evidence>
<name>A0ABQ2JYA0_9SPHN</name>
<organism evidence="2 3">
    <name type="scientific">Novosphingobium indicum</name>
    <dbReference type="NCBI Taxonomy" id="462949"/>
    <lineage>
        <taxon>Bacteria</taxon>
        <taxon>Pseudomonadati</taxon>
        <taxon>Pseudomonadota</taxon>
        <taxon>Alphaproteobacteria</taxon>
        <taxon>Sphingomonadales</taxon>
        <taxon>Sphingomonadaceae</taxon>
        <taxon>Novosphingobium</taxon>
    </lineage>
</organism>
<sequence length="53" mass="5763">MTVSKMEFDVQKTKLISVVIDMLAPGKGRDKWSANPAAKDQQKAGEVAQRVCG</sequence>
<feature type="region of interest" description="Disordered" evidence="1">
    <location>
        <begin position="29"/>
        <end position="53"/>
    </location>
</feature>
<evidence type="ECO:0000313" key="2">
    <source>
        <dbReference type="EMBL" id="GGN61010.1"/>
    </source>
</evidence>